<evidence type="ECO:0000259" key="18">
    <source>
        <dbReference type="PROSITE" id="PS51194"/>
    </source>
</evidence>
<dbReference type="GO" id="GO:0036297">
    <property type="term" value="P:interstrand cross-link repair"/>
    <property type="evidence" value="ECO:0007669"/>
    <property type="project" value="TreeGrafter"/>
</dbReference>
<dbReference type="FunFam" id="3.40.50.300:FF:001992">
    <property type="entry name" value="ATP-dependent RNA helicase, putative"/>
    <property type="match status" value="1"/>
</dbReference>
<dbReference type="Gene3D" id="3.40.50.300">
    <property type="entry name" value="P-loop containing nucleotide triphosphate hydrolases"/>
    <property type="match status" value="2"/>
</dbReference>
<dbReference type="FunFam" id="3.30.420.100:FF:000004">
    <property type="entry name" value="50S ribosomal protein L18"/>
    <property type="match status" value="1"/>
</dbReference>
<evidence type="ECO:0000256" key="2">
    <source>
        <dbReference type="ARBA" id="ARBA00004173"/>
    </source>
</evidence>
<dbReference type="InterPro" id="IPR057268">
    <property type="entry name" value="Ribosomal_L18"/>
</dbReference>
<evidence type="ECO:0000256" key="5">
    <source>
        <dbReference type="ARBA" id="ARBA00022741"/>
    </source>
</evidence>
<feature type="region of interest" description="Disordered" evidence="16">
    <location>
        <begin position="31"/>
        <end position="50"/>
    </location>
</feature>
<accession>A0AAN9PX73</accession>
<evidence type="ECO:0000313" key="19">
    <source>
        <dbReference type="EMBL" id="KAK7312048.1"/>
    </source>
</evidence>
<evidence type="ECO:0000256" key="3">
    <source>
        <dbReference type="ARBA" id="ARBA00007116"/>
    </source>
</evidence>
<dbReference type="Pfam" id="PF00861">
    <property type="entry name" value="Ribosomal_L18p"/>
    <property type="match status" value="1"/>
</dbReference>
<dbReference type="GO" id="GO:0005840">
    <property type="term" value="C:ribosome"/>
    <property type="evidence" value="ECO:0007669"/>
    <property type="project" value="UniProtKB-KW"/>
</dbReference>
<dbReference type="InterPro" id="IPR036967">
    <property type="entry name" value="Ribosomal_uS11_sf"/>
</dbReference>
<dbReference type="GO" id="GO:1990904">
    <property type="term" value="C:ribonucleoprotein complex"/>
    <property type="evidence" value="ECO:0007669"/>
    <property type="project" value="UniProtKB-KW"/>
</dbReference>
<dbReference type="CDD" id="cd18033">
    <property type="entry name" value="DEXDc_FANCM"/>
    <property type="match status" value="1"/>
</dbReference>
<feature type="compositionally biased region" description="Basic residues" evidence="16">
    <location>
        <begin position="998"/>
        <end position="1010"/>
    </location>
</feature>
<evidence type="ECO:0000256" key="12">
    <source>
        <dbReference type="ARBA" id="ARBA00023128"/>
    </source>
</evidence>
<dbReference type="InterPro" id="IPR027417">
    <property type="entry name" value="P-loop_NTPase"/>
</dbReference>
<evidence type="ECO:0008006" key="21">
    <source>
        <dbReference type="Google" id="ProtNLM"/>
    </source>
</evidence>
<dbReference type="Pfam" id="PF00271">
    <property type="entry name" value="Helicase_C"/>
    <property type="match status" value="1"/>
</dbReference>
<sequence length="1491" mass="167305">MASDNPYEIMDDEGFDWEAAAREIDVVCQMTSDAEGKGKGKLSEKRKESPLDKFESIANAKKVTPTPPFQEDYEDPTFVHDIDAVAAKTWIYPVNVPLRDYQFHITQSALFSNTLVALPTGLGKTLIAAVVMYNYFRWFPQGKIVFAAPSRPLVMQQIEACHNIVGIPQEWTVDMTGQLSPPKRARLWKTKRVFFVTPQVLEKDIHSGTCSVKHLVCLVIDEAHRAMGNYSYCQAVRELMAVPVHMRILALTATPGSKQQMVQAVIDNLHISKLEYRSETDHDVISYVHNRKIELIQVAMGQDAVEINNKFMEVIRPVVAKLTHLGAIQNRDYRTLSPCILLEMREKFRQGSRRELSHVNYEDVEGYFGVLITLYYIHKLLSSHGIRPANEMLERKLKQGYFAKFMSKNEVILKARQLMQQSLSHRASSPKLLKMLEVLHDHFKTNDPQNSRVIIFSNYRESVRDIMDALGDIGELVRATQFIGQSSGKVLKGQSQKVQQAVLKKFRSGAYNVIVATSIGEEGLDIMEVDLVISFDANISPLRMIQRMGRTGRKHDGRGYLRKQAKSKTINKHMRNGGINSFVFHPSPRMIPHVLKPEVQYVKLSIEKFIPRQKNANDDQLHISPSKGKLTVAEINLLETYFHPTGGNKCRLSLIAFPHFQTFPSTVYRVKHSCGTLMLIDIMQCLQGLVSFPGDSKTSSLQEGLCSGHGKPVTITKLDEAEKDNQSCSKQTMGRNVVSVNCLELDSCHLGIQTKDFVDLTLQDSIFFDLGKHQEETCEGDEAIPETPIAKRSLSNGDNTGEMVNLVEIKTFPVADACTDGARDEELSPRLTNFIRSGVVPESPIDERDGCLEGKSRNKSVVQDSILPVYLQEEQVSSPSSRETKKVIIDSDTGKNVCTSPVNGTQTPLLELKNCAIRRGRVFVSPTEEGHTHITDPSFNEELHSGCAEMSISNKPARKFKRLRKAEDTKSSLNQKNSKLFASTANLINSSSASNPTRYKHGQGKRKSTHNVRDFIEEEAGVSSDAYVSNDEDDEDGNSFDSFIDDRTNLTAASQPEASRMDMMAIYRRSLLSQTPINGGLHFSATFSPDHLNIAGSISENGDSSGKTVNQFRTEPTNQSVNRTSESIHNDQMSSEAVLSAETEIRTRKRRLTFDHSGLFPNMNLEREFALHSNKETVDVDAATDVLCDDQFYNDLDLDELEAQATSLLKRKIDLSIQKQDTVRRSHSPRLDTLSLHLCLLCPSLTCLFSLWLAAFSYVPLVSSLSLKRCFSSIEFSLCLLLGCFLSDPPQKWLRSEKEKRKMGCAASPIVCASLSPQLPQLPPSRTPNTNLLSFSWLSSFPTLSTSRSCTDPPNPAFSDGSFVRAAWTRRSRGEAAKKPNRKSWKQRTDMYMRPFLLNVFFSKRFIHAKLVHRGTSKVICVATTNAKDLRNSLPSLIDNNACRVVGRLIAERSKEADVYAMAYEPRKDERIEGRLGIVLDTIKENGIIFV</sequence>
<evidence type="ECO:0000256" key="13">
    <source>
        <dbReference type="ARBA" id="ARBA00023204"/>
    </source>
</evidence>
<dbReference type="Gene3D" id="3.30.420.80">
    <property type="entry name" value="Ribosomal protein S11"/>
    <property type="match status" value="1"/>
</dbReference>
<dbReference type="GO" id="GO:0006412">
    <property type="term" value="P:translation"/>
    <property type="evidence" value="ECO:0007669"/>
    <property type="project" value="InterPro"/>
</dbReference>
<dbReference type="SUPFAM" id="SSF52540">
    <property type="entry name" value="P-loop containing nucleoside triphosphate hydrolases"/>
    <property type="match status" value="1"/>
</dbReference>
<proteinExistence type="inferred from homology"/>
<dbReference type="InterPro" id="IPR005484">
    <property type="entry name" value="Ribosomal_uL18_bac/plant/anim"/>
</dbReference>
<feature type="domain" description="Helicase C-terminal" evidence="18">
    <location>
        <begin position="431"/>
        <end position="590"/>
    </location>
</feature>
<keyword evidence="20" id="KW-1185">Reference proteome</keyword>
<comment type="subcellular location">
    <subcellularLocation>
        <location evidence="2">Mitochondrion</location>
    </subcellularLocation>
    <subcellularLocation>
        <location evidence="1">Nucleus</location>
    </subcellularLocation>
</comment>
<dbReference type="SMART" id="SM00487">
    <property type="entry name" value="DEXDc"/>
    <property type="match status" value="1"/>
</dbReference>
<dbReference type="PROSITE" id="PS51192">
    <property type="entry name" value="HELICASE_ATP_BIND_1"/>
    <property type="match status" value="1"/>
</dbReference>
<keyword evidence="12" id="KW-0496">Mitochondrion</keyword>
<keyword evidence="11" id="KW-0238">DNA-binding</keyword>
<organism evidence="19 20">
    <name type="scientific">Canavalia gladiata</name>
    <name type="common">Sword bean</name>
    <name type="synonym">Dolichos gladiatus</name>
    <dbReference type="NCBI Taxonomy" id="3824"/>
    <lineage>
        <taxon>Eukaryota</taxon>
        <taxon>Viridiplantae</taxon>
        <taxon>Streptophyta</taxon>
        <taxon>Embryophyta</taxon>
        <taxon>Tracheophyta</taxon>
        <taxon>Spermatophyta</taxon>
        <taxon>Magnoliopsida</taxon>
        <taxon>eudicotyledons</taxon>
        <taxon>Gunneridae</taxon>
        <taxon>Pentapetalae</taxon>
        <taxon>rosids</taxon>
        <taxon>fabids</taxon>
        <taxon>Fabales</taxon>
        <taxon>Fabaceae</taxon>
        <taxon>Papilionoideae</taxon>
        <taxon>50 kb inversion clade</taxon>
        <taxon>NPAAA clade</taxon>
        <taxon>indigoferoid/millettioid clade</taxon>
        <taxon>Phaseoleae</taxon>
        <taxon>Canavalia</taxon>
    </lineage>
</organism>
<dbReference type="FunFam" id="3.40.50.300:FF:000861">
    <property type="entry name" value="Fanconi anemia, complementation group M"/>
    <property type="match status" value="1"/>
</dbReference>
<dbReference type="GO" id="GO:0005739">
    <property type="term" value="C:mitochondrion"/>
    <property type="evidence" value="ECO:0007669"/>
    <property type="project" value="UniProtKB-SubCell"/>
</dbReference>
<keyword evidence="8" id="KW-0347">Helicase</keyword>
<feature type="compositionally biased region" description="Polar residues" evidence="16">
    <location>
        <begin position="987"/>
        <end position="997"/>
    </location>
</feature>
<evidence type="ECO:0000256" key="10">
    <source>
        <dbReference type="ARBA" id="ARBA00022980"/>
    </source>
</evidence>
<dbReference type="FunFam" id="3.30.420.80:FF:000009">
    <property type="entry name" value="50S ribosomal protein L18"/>
    <property type="match status" value="1"/>
</dbReference>
<dbReference type="InterPro" id="IPR039686">
    <property type="entry name" value="FANCM/Mph1-like_ID"/>
</dbReference>
<evidence type="ECO:0000256" key="11">
    <source>
        <dbReference type="ARBA" id="ARBA00023125"/>
    </source>
</evidence>
<evidence type="ECO:0000256" key="6">
    <source>
        <dbReference type="ARBA" id="ARBA00022763"/>
    </source>
</evidence>
<keyword evidence="9" id="KW-0067">ATP-binding</keyword>
<keyword evidence="14" id="KW-0539">Nucleus</keyword>
<dbReference type="SMART" id="SM00490">
    <property type="entry name" value="HELICc"/>
    <property type="match status" value="1"/>
</dbReference>
<dbReference type="GO" id="GO:0043138">
    <property type="term" value="F:3'-5' DNA helicase activity"/>
    <property type="evidence" value="ECO:0007669"/>
    <property type="project" value="InterPro"/>
</dbReference>
<evidence type="ECO:0000259" key="17">
    <source>
        <dbReference type="PROSITE" id="PS51192"/>
    </source>
</evidence>
<dbReference type="InterPro" id="IPR011545">
    <property type="entry name" value="DEAD/DEAH_box_helicase_dom"/>
</dbReference>
<feature type="region of interest" description="Disordered" evidence="16">
    <location>
        <begin position="987"/>
        <end position="1044"/>
    </location>
</feature>
<dbReference type="Gene3D" id="1.20.1320.20">
    <property type="entry name" value="hef helicase domain"/>
    <property type="match status" value="1"/>
</dbReference>
<dbReference type="CDD" id="cd00432">
    <property type="entry name" value="Ribosomal_L18_L5e"/>
    <property type="match status" value="1"/>
</dbReference>
<keyword evidence="13" id="KW-0234">DNA repair</keyword>
<evidence type="ECO:0000313" key="20">
    <source>
        <dbReference type="Proteomes" id="UP001367508"/>
    </source>
</evidence>
<dbReference type="GO" id="GO:0016787">
    <property type="term" value="F:hydrolase activity"/>
    <property type="evidence" value="ECO:0007669"/>
    <property type="project" value="UniProtKB-KW"/>
</dbReference>
<dbReference type="PROSITE" id="PS51194">
    <property type="entry name" value="HELICASE_CTER"/>
    <property type="match status" value="1"/>
</dbReference>
<evidence type="ECO:0000256" key="8">
    <source>
        <dbReference type="ARBA" id="ARBA00022806"/>
    </source>
</evidence>
<dbReference type="PANTHER" id="PTHR14025:SF20">
    <property type="entry name" value="FANCONI ANEMIA GROUP M PROTEIN"/>
    <property type="match status" value="1"/>
</dbReference>
<dbReference type="GO" id="GO:0005634">
    <property type="term" value="C:nucleus"/>
    <property type="evidence" value="ECO:0007669"/>
    <property type="project" value="UniProtKB-SubCell"/>
</dbReference>
<comment type="similarity">
    <text evidence="3">Belongs to the universal ribosomal protein uL18 family.</text>
</comment>
<dbReference type="InterPro" id="IPR044749">
    <property type="entry name" value="FANCM_DEXDc"/>
</dbReference>
<evidence type="ECO:0000256" key="7">
    <source>
        <dbReference type="ARBA" id="ARBA00022801"/>
    </source>
</evidence>
<reference evidence="19 20" key="1">
    <citation type="submission" date="2024-01" db="EMBL/GenBank/DDBJ databases">
        <title>The genomes of 5 underutilized Papilionoideae crops provide insights into root nodulation and disease resistanc.</title>
        <authorList>
            <person name="Jiang F."/>
        </authorList>
    </citation>
    <scope>NUCLEOTIDE SEQUENCE [LARGE SCALE GENOMIC DNA]</scope>
    <source>
        <strain evidence="19">LVBAO_FW01</strain>
        <tissue evidence="19">Leaves</tissue>
    </source>
</reference>
<dbReference type="Proteomes" id="UP001367508">
    <property type="component" value="Unassembled WGS sequence"/>
</dbReference>
<keyword evidence="7" id="KW-0378">Hydrolase</keyword>
<dbReference type="EMBL" id="JAYMYQ010000009">
    <property type="protein sequence ID" value="KAK7312048.1"/>
    <property type="molecule type" value="Genomic_DNA"/>
</dbReference>
<evidence type="ECO:0000256" key="15">
    <source>
        <dbReference type="ARBA" id="ARBA00023274"/>
    </source>
</evidence>
<dbReference type="InterPro" id="IPR014001">
    <property type="entry name" value="Helicase_ATP-bd"/>
</dbReference>
<dbReference type="GO" id="GO:0005524">
    <property type="term" value="F:ATP binding"/>
    <property type="evidence" value="ECO:0007669"/>
    <property type="project" value="UniProtKB-KW"/>
</dbReference>
<dbReference type="GO" id="GO:0045003">
    <property type="term" value="P:double-strand break repair via synthesis-dependent strand annealing"/>
    <property type="evidence" value="ECO:0007669"/>
    <property type="project" value="TreeGrafter"/>
</dbReference>
<dbReference type="SUPFAM" id="SSF53137">
    <property type="entry name" value="Translational machinery components"/>
    <property type="match status" value="1"/>
</dbReference>
<dbReference type="GO" id="GO:0000400">
    <property type="term" value="F:four-way junction DNA binding"/>
    <property type="evidence" value="ECO:0007669"/>
    <property type="project" value="TreeGrafter"/>
</dbReference>
<evidence type="ECO:0000256" key="14">
    <source>
        <dbReference type="ARBA" id="ARBA00023242"/>
    </source>
</evidence>
<evidence type="ECO:0000256" key="1">
    <source>
        <dbReference type="ARBA" id="ARBA00004123"/>
    </source>
</evidence>
<keyword evidence="15" id="KW-0687">Ribonucleoprotein</keyword>
<name>A0AAN9PX73_CANGL</name>
<keyword evidence="10" id="KW-0689">Ribosomal protein</keyword>
<gene>
    <name evidence="19" type="ORF">VNO77_35583</name>
</gene>
<dbReference type="InterPro" id="IPR001650">
    <property type="entry name" value="Helicase_C-like"/>
</dbReference>
<dbReference type="Pfam" id="PF00270">
    <property type="entry name" value="DEAD"/>
    <property type="match status" value="1"/>
</dbReference>
<feature type="compositionally biased region" description="Basic and acidic residues" evidence="16">
    <location>
        <begin position="34"/>
        <end position="50"/>
    </location>
</feature>
<keyword evidence="5" id="KW-0547">Nucleotide-binding</keyword>
<dbReference type="GO" id="GO:0009378">
    <property type="term" value="F:four-way junction helicase activity"/>
    <property type="evidence" value="ECO:0007669"/>
    <property type="project" value="TreeGrafter"/>
</dbReference>
<evidence type="ECO:0000256" key="4">
    <source>
        <dbReference type="ARBA" id="ARBA00009889"/>
    </source>
</evidence>
<protein>
    <recommendedName>
        <fullName evidence="21">FA complementation group M</fullName>
    </recommendedName>
</protein>
<comment type="caution">
    <text evidence="19">The sequence shown here is derived from an EMBL/GenBank/DDBJ whole genome shotgun (WGS) entry which is preliminary data.</text>
</comment>
<comment type="similarity">
    <text evidence="4">Belongs to the DEAD box helicase family. DEAH subfamily. FANCM sub-subfamily.</text>
</comment>
<dbReference type="CDD" id="cd12091">
    <property type="entry name" value="FANCM_ID"/>
    <property type="match status" value="1"/>
</dbReference>
<keyword evidence="6" id="KW-0227">DNA damage</keyword>
<evidence type="ECO:0000256" key="9">
    <source>
        <dbReference type="ARBA" id="ARBA00022840"/>
    </source>
</evidence>
<feature type="domain" description="Helicase ATP-binding" evidence="17">
    <location>
        <begin position="105"/>
        <end position="273"/>
    </location>
</feature>
<dbReference type="CDD" id="cd18801">
    <property type="entry name" value="SF2_C_FANCM_Hef"/>
    <property type="match status" value="1"/>
</dbReference>
<dbReference type="GO" id="GO:0003735">
    <property type="term" value="F:structural constituent of ribosome"/>
    <property type="evidence" value="ECO:0007669"/>
    <property type="project" value="InterPro"/>
</dbReference>
<evidence type="ECO:0000256" key="16">
    <source>
        <dbReference type="SAM" id="MobiDB-lite"/>
    </source>
</evidence>
<dbReference type="PANTHER" id="PTHR14025">
    <property type="entry name" value="FANCONI ANEMIA GROUP M FANCM FAMILY MEMBER"/>
    <property type="match status" value="1"/>
</dbReference>